<dbReference type="Pfam" id="PF24551">
    <property type="entry name" value="SH3_Rv0428c"/>
    <property type="match status" value="1"/>
</dbReference>
<protein>
    <recommendedName>
        <fullName evidence="1">Histone acetyltransferase Rv0428c-like SH3 domain-containing protein</fullName>
    </recommendedName>
</protein>
<dbReference type="EMBL" id="CP101988">
    <property type="protein sequence ID" value="UUI76155.1"/>
    <property type="molecule type" value="Genomic_DNA"/>
</dbReference>
<dbReference type="InterPro" id="IPR056934">
    <property type="entry name" value="SH3_Rv0428c"/>
</dbReference>
<evidence type="ECO:0000313" key="2">
    <source>
        <dbReference type="EMBL" id="UUI76155.1"/>
    </source>
</evidence>
<proteinExistence type="predicted"/>
<feature type="domain" description="Histone acetyltransferase Rv0428c-like SH3" evidence="1">
    <location>
        <begin position="14"/>
        <end position="65"/>
    </location>
</feature>
<gene>
    <name evidence="2" type="ORF">NP064_04420</name>
</gene>
<dbReference type="RefSeq" id="WP_227567722.1">
    <property type="nucleotide sequence ID" value="NZ_CP101988.1"/>
</dbReference>
<keyword evidence="3" id="KW-1185">Reference proteome</keyword>
<organism evidence="2 3">
    <name type="scientific">Cellulomonas chengniuliangii</name>
    <dbReference type="NCBI Taxonomy" id="2968084"/>
    <lineage>
        <taxon>Bacteria</taxon>
        <taxon>Bacillati</taxon>
        <taxon>Actinomycetota</taxon>
        <taxon>Actinomycetes</taxon>
        <taxon>Micrococcales</taxon>
        <taxon>Cellulomonadaceae</taxon>
        <taxon>Cellulomonas</taxon>
    </lineage>
</organism>
<accession>A0ABY5L2K4</accession>
<dbReference type="Proteomes" id="UP001316189">
    <property type="component" value="Chromosome"/>
</dbReference>
<evidence type="ECO:0000313" key="3">
    <source>
        <dbReference type="Proteomes" id="UP001316189"/>
    </source>
</evidence>
<evidence type="ECO:0000259" key="1">
    <source>
        <dbReference type="Pfam" id="PF24551"/>
    </source>
</evidence>
<name>A0ABY5L2K4_9CELL</name>
<sequence>MSRQDQRAWRAWSPGVRVVVRRTLPDDDPQRWTDVLGDLVAVDDEGVSVLTRRGDTVRVPAGEIALAKIVPPAPARRPRAR</sequence>
<reference evidence="2 3" key="1">
    <citation type="submission" date="2022-07" db="EMBL/GenBank/DDBJ databases">
        <title>Novel species in genus cellulomonas.</title>
        <authorList>
            <person name="Ye L."/>
        </authorList>
    </citation>
    <scope>NUCLEOTIDE SEQUENCE [LARGE SCALE GENOMIC DNA]</scope>
    <source>
        <strain evidence="3">zg-Y338</strain>
    </source>
</reference>